<dbReference type="SUPFAM" id="SSF46785">
    <property type="entry name" value="Winged helix' DNA-binding domain"/>
    <property type="match status" value="2"/>
</dbReference>
<dbReference type="Gene3D" id="1.10.10.10">
    <property type="entry name" value="Winged helix-like DNA-binding domain superfamily/Winged helix DNA-binding domain"/>
    <property type="match status" value="2"/>
</dbReference>
<evidence type="ECO:0000313" key="2">
    <source>
        <dbReference type="Proteomes" id="UP000472380"/>
    </source>
</evidence>
<dbReference type="GeneID" id="62678783"/>
<dbReference type="Pfam" id="PF12802">
    <property type="entry name" value="MarR_2"/>
    <property type="match status" value="1"/>
</dbReference>
<accession>A0A3E2EIH0</accession>
<dbReference type="GO" id="GO:0003700">
    <property type="term" value="F:DNA-binding transcription factor activity"/>
    <property type="evidence" value="ECO:0007669"/>
    <property type="project" value="InterPro"/>
</dbReference>
<dbReference type="InterPro" id="IPR036390">
    <property type="entry name" value="WH_DNA-bd_sf"/>
</dbReference>
<dbReference type="InterPro" id="IPR036388">
    <property type="entry name" value="WH-like_DNA-bd_sf"/>
</dbReference>
<dbReference type="InterPro" id="IPR000835">
    <property type="entry name" value="HTH_MarR-typ"/>
</dbReference>
<dbReference type="Proteomes" id="UP000472380">
    <property type="component" value="Unassembled WGS sequence"/>
</dbReference>
<dbReference type="PANTHER" id="PTHR33164:SF43">
    <property type="entry name" value="HTH-TYPE TRANSCRIPTIONAL REPRESSOR YETL"/>
    <property type="match status" value="1"/>
</dbReference>
<dbReference type="OrthoDB" id="9804055at2"/>
<dbReference type="EMBL" id="VJNE01000023">
    <property type="protein sequence ID" value="MZG28822.1"/>
    <property type="molecule type" value="Genomic_DNA"/>
</dbReference>
<dbReference type="InterPro" id="IPR039422">
    <property type="entry name" value="MarR/SlyA-like"/>
</dbReference>
<dbReference type="PANTHER" id="PTHR33164">
    <property type="entry name" value="TRANSCRIPTIONAL REGULATOR, MARR FAMILY"/>
    <property type="match status" value="1"/>
</dbReference>
<comment type="caution">
    <text evidence="1">The sequence shown here is derived from an EMBL/GenBank/DDBJ whole genome shotgun (WGS) entry which is preliminary data.</text>
</comment>
<sequence>MGKVANSHQMMTVTVEHFRQVSHCVRESLGLTYNEFLALIALYETRATLGASDLADYLLLQRKTTWNILLTLEDLGLVSKTVEENDHRTMRCALTVKGEGVAVRGAEIVARFLRERFLRNLQDEEFFKFMRDSSLESCDLVRGHHVDALSVQPDRKLYFGSSHLLLWRITIDEWKQAIRGLAPFSLVEYRALDVLEAEEVLTPSELSSLLRIPRSNATLVLQKLEGANLIHIEEDVDDGRQRIVTLTEAGTKKASTLRRAANEVTQAMHSPIKQNGSMVVDAWYMRMYLNLSAEQPY</sequence>
<organism evidence="1 2">
    <name type="scientific">Adlercreutzia equolifaciens</name>
    <dbReference type="NCBI Taxonomy" id="446660"/>
    <lineage>
        <taxon>Bacteria</taxon>
        <taxon>Bacillati</taxon>
        <taxon>Actinomycetota</taxon>
        <taxon>Coriobacteriia</taxon>
        <taxon>Eggerthellales</taxon>
        <taxon>Eggerthellaceae</taxon>
        <taxon>Adlercreutzia</taxon>
    </lineage>
</organism>
<gene>
    <name evidence="1" type="ORF">FM068_09555</name>
</gene>
<dbReference type="AlphaFoldDB" id="A0A3E2EIH0"/>
<evidence type="ECO:0000313" key="1">
    <source>
        <dbReference type="EMBL" id="MZG28822.1"/>
    </source>
</evidence>
<dbReference type="SMART" id="SM00347">
    <property type="entry name" value="HTH_MARR"/>
    <property type="match status" value="2"/>
</dbReference>
<protein>
    <submittedName>
        <fullName evidence="1">MarR family transcriptional regulator</fullName>
    </submittedName>
</protein>
<name>A0A3E2EIH0_9ACTN</name>
<dbReference type="PROSITE" id="PS50995">
    <property type="entry name" value="HTH_MARR_2"/>
    <property type="match status" value="1"/>
</dbReference>
<proteinExistence type="predicted"/>
<dbReference type="RefSeq" id="WP_041714718.1">
    <property type="nucleotide sequence ID" value="NZ_CBCTOK010000002.1"/>
</dbReference>
<reference evidence="1 2" key="1">
    <citation type="submission" date="2019-07" db="EMBL/GenBank/DDBJ databases">
        <title>Draft genome sequence of Adlercreutzia equolifaciens IPLA 37004, a human intestinal strain that does not produces equol from daidzein.</title>
        <authorList>
            <person name="Vazquez L."/>
            <person name="Florez A.B."/>
            <person name="Mayo B."/>
        </authorList>
    </citation>
    <scope>NUCLEOTIDE SEQUENCE [LARGE SCALE GENOMIC DNA]</scope>
    <source>
        <strain evidence="1 2">IPLA 37004</strain>
    </source>
</reference>
<dbReference type="GO" id="GO:0006950">
    <property type="term" value="P:response to stress"/>
    <property type="evidence" value="ECO:0007669"/>
    <property type="project" value="TreeGrafter"/>
</dbReference>